<evidence type="ECO:0000313" key="6">
    <source>
        <dbReference type="EMBL" id="QDS97008.1"/>
    </source>
</evidence>
<dbReference type="Proteomes" id="UP000319852">
    <property type="component" value="Chromosome"/>
</dbReference>
<gene>
    <name evidence="6" type="ORF">HG15A2_02670</name>
</gene>
<dbReference type="GO" id="GO:0005576">
    <property type="term" value="C:extracellular region"/>
    <property type="evidence" value="ECO:0007669"/>
    <property type="project" value="UniProtKB-SubCell"/>
</dbReference>
<dbReference type="InterPro" id="IPR055372">
    <property type="entry name" value="CBM96"/>
</dbReference>
<name>A0A517MQ53_9BACT</name>
<evidence type="ECO:0000313" key="7">
    <source>
        <dbReference type="Proteomes" id="UP000319852"/>
    </source>
</evidence>
<evidence type="ECO:0000256" key="3">
    <source>
        <dbReference type="ARBA" id="ARBA00022729"/>
    </source>
</evidence>
<organism evidence="6 7">
    <name type="scientific">Adhaeretor mobilis</name>
    <dbReference type="NCBI Taxonomy" id="1930276"/>
    <lineage>
        <taxon>Bacteria</taxon>
        <taxon>Pseudomonadati</taxon>
        <taxon>Planctomycetota</taxon>
        <taxon>Planctomycetia</taxon>
        <taxon>Pirellulales</taxon>
        <taxon>Lacipirellulaceae</taxon>
        <taxon>Adhaeretor</taxon>
    </lineage>
</organism>
<feature type="domain" description="Carbohydrate-binding module family 96" evidence="5">
    <location>
        <begin position="533"/>
        <end position="629"/>
    </location>
</feature>
<dbReference type="NCBIfam" id="NF033679">
    <property type="entry name" value="DNRLRE_dom"/>
    <property type="match status" value="1"/>
</dbReference>
<dbReference type="Gene3D" id="3.20.20.80">
    <property type="entry name" value="Glycosidases"/>
    <property type="match status" value="1"/>
</dbReference>
<feature type="signal peptide" evidence="4">
    <location>
        <begin position="1"/>
        <end position="26"/>
    </location>
</feature>
<evidence type="ECO:0000256" key="2">
    <source>
        <dbReference type="ARBA" id="ARBA00022525"/>
    </source>
</evidence>
<comment type="subcellular location">
    <subcellularLocation>
        <location evidence="1">Secreted</location>
    </subcellularLocation>
</comment>
<dbReference type="RefSeq" id="WP_145063874.1">
    <property type="nucleotide sequence ID" value="NZ_CP036263.1"/>
</dbReference>
<dbReference type="InterPro" id="IPR013424">
    <property type="entry name" value="Ice-binding_C"/>
</dbReference>
<dbReference type="SUPFAM" id="SSF51445">
    <property type="entry name" value="(Trans)glycosidases"/>
    <property type="match status" value="1"/>
</dbReference>
<dbReference type="AlphaFoldDB" id="A0A517MQ53"/>
<dbReference type="KEGG" id="amob:HG15A2_02670"/>
<reference evidence="6 7" key="1">
    <citation type="submission" date="2019-02" db="EMBL/GenBank/DDBJ databases">
        <title>Deep-cultivation of Planctomycetes and their phenomic and genomic characterization uncovers novel biology.</title>
        <authorList>
            <person name="Wiegand S."/>
            <person name="Jogler M."/>
            <person name="Boedeker C."/>
            <person name="Pinto D."/>
            <person name="Vollmers J."/>
            <person name="Rivas-Marin E."/>
            <person name="Kohn T."/>
            <person name="Peeters S.H."/>
            <person name="Heuer A."/>
            <person name="Rast P."/>
            <person name="Oberbeckmann S."/>
            <person name="Bunk B."/>
            <person name="Jeske O."/>
            <person name="Meyerdierks A."/>
            <person name="Storesund J.E."/>
            <person name="Kallscheuer N."/>
            <person name="Luecker S."/>
            <person name="Lage O.M."/>
            <person name="Pohl T."/>
            <person name="Merkel B.J."/>
            <person name="Hornburger P."/>
            <person name="Mueller R.-W."/>
            <person name="Bruemmer F."/>
            <person name="Labrenz M."/>
            <person name="Spormann A.M."/>
            <person name="Op den Camp H."/>
            <person name="Overmann J."/>
            <person name="Amann R."/>
            <person name="Jetten M.S.M."/>
            <person name="Mascher T."/>
            <person name="Medema M.H."/>
            <person name="Devos D.P."/>
            <person name="Kaster A.-K."/>
            <person name="Ovreas L."/>
            <person name="Rohde M."/>
            <person name="Galperin M.Y."/>
            <person name="Jogler C."/>
        </authorList>
    </citation>
    <scope>NUCLEOTIDE SEQUENCE [LARGE SCALE GENOMIC DNA]</scope>
    <source>
        <strain evidence="6 7">HG15A2</strain>
    </source>
</reference>
<dbReference type="PROSITE" id="PS00018">
    <property type="entry name" value="EF_HAND_1"/>
    <property type="match status" value="1"/>
</dbReference>
<dbReference type="InterPro" id="IPR017853">
    <property type="entry name" value="GH"/>
</dbReference>
<evidence type="ECO:0000256" key="1">
    <source>
        <dbReference type="ARBA" id="ARBA00004613"/>
    </source>
</evidence>
<keyword evidence="2" id="KW-0964">Secreted</keyword>
<sequence length="822" mass="88899" precursor="true">MKLPMAAALCLVAVLAALLATHDVSGQTVTIQSTVVGETPSIIGLNSGNYLPGANTSTFWRWTGVNGARIFTSAPNIEQVDDIPGHGDGVSSESSFLARRTAVRANPTNPSLINFSAFENGYQHNESDFINYDFAYGELTSNGISPLAMINRTEGQFPFAQAGTAAGWADSWEHWQHYYAQAYYLGSNHDVERYSMYNEPDQGSQDVTQEDYLLRLQLASDAIQSALADVNRDFGKNLQANILAPITAGGANEYFARTDNSDTRDDEQGWGELVINNLNTNFLGQVDPNFQLVHTYAYQQYNQDGRRYADDLAFIQQEAANDIAVNNLSGEVGFGLTEFNVHSNGVFEDRTDDLNTPSRYARLGGIITGLTNQQADELYLFKFDSNAEDSFLQKNGIFTNSRFDAPYNVGGASAAAGVLKLFTKGFVGAQSLLDEATHSINNLDVATSYNESKDTYYVLSANEATQSRSLTFDLSDLNVQPGAIVQIEEVSEGNLAEVTQRSVVTNSLQIDVEQSPESVLLVSVPRTAPDQTLALTATDDATVRAGNNLSNNAGSSNNLYVRNVTNSPNGRAVGLVQFDTSAVDSSSVVEQAVLQLHGEINEGDAEFVTAHVYGIVGDNWDESSITWAMTNNLFETTGTVTEIADNFITGVGDTAEFLGHLTLSQSFESVALDVTDFLQLNGDQQVNFLISREVRFDGEDVDRSLGAIRFDSKDNSSGLGPQLLLSLSDVPLLGDFNEDGFVNGADLANWQSGYGMTGNAMLEDGDADADHDVDGNDFLAWQRGQGAASDLAAAATVVPEPSTLPMLLLGMLTYARSRRRTA</sequence>
<dbReference type="Pfam" id="PF24517">
    <property type="entry name" value="CBM96"/>
    <property type="match status" value="1"/>
</dbReference>
<dbReference type="EMBL" id="CP036263">
    <property type="protein sequence ID" value="QDS97008.1"/>
    <property type="molecule type" value="Genomic_DNA"/>
</dbReference>
<proteinExistence type="predicted"/>
<keyword evidence="3 4" id="KW-0732">Signal</keyword>
<evidence type="ECO:0000256" key="4">
    <source>
        <dbReference type="SAM" id="SignalP"/>
    </source>
</evidence>
<dbReference type="InterPro" id="IPR018247">
    <property type="entry name" value="EF_Hand_1_Ca_BS"/>
</dbReference>
<accession>A0A517MQ53</accession>
<protein>
    <recommendedName>
        <fullName evidence="5">Carbohydrate-binding module family 96 domain-containing protein</fullName>
    </recommendedName>
</protein>
<dbReference type="NCBIfam" id="TIGR02595">
    <property type="entry name" value="PEP_CTERM"/>
    <property type="match status" value="1"/>
</dbReference>
<feature type="chain" id="PRO_5022086539" description="Carbohydrate-binding module family 96 domain-containing protein" evidence="4">
    <location>
        <begin position="27"/>
        <end position="822"/>
    </location>
</feature>
<keyword evidence="7" id="KW-1185">Reference proteome</keyword>
<evidence type="ECO:0000259" key="5">
    <source>
        <dbReference type="Pfam" id="PF24517"/>
    </source>
</evidence>
<dbReference type="OrthoDB" id="221687at2"/>